<keyword evidence="8" id="KW-1003">Cell membrane</keyword>
<dbReference type="GO" id="GO:0030091">
    <property type="term" value="P:protein repair"/>
    <property type="evidence" value="ECO:0007669"/>
    <property type="project" value="UniProtKB-UniRule"/>
</dbReference>
<gene>
    <name evidence="8" type="primary">msrQ</name>
    <name evidence="10" type="ORF">L196_02715</name>
</gene>
<dbReference type="HAMAP" id="MF_01207">
    <property type="entry name" value="MsrQ"/>
    <property type="match status" value="1"/>
</dbReference>
<accession>A0AB33Z5K3</accession>
<evidence type="ECO:0000313" key="10">
    <source>
        <dbReference type="EMBL" id="EPD14374.1"/>
    </source>
</evidence>
<feature type="transmembrane region" description="Helical" evidence="8">
    <location>
        <begin position="12"/>
        <end position="33"/>
    </location>
</feature>
<keyword evidence="5 8" id="KW-1133">Transmembrane helix</keyword>
<comment type="subunit">
    <text evidence="8">Heterodimer of a catalytic subunit (MsrP) and a heme-binding subunit (MsrQ).</text>
</comment>
<evidence type="ECO:0000256" key="5">
    <source>
        <dbReference type="ARBA" id="ARBA00022989"/>
    </source>
</evidence>
<dbReference type="GO" id="GO:0016679">
    <property type="term" value="F:oxidoreductase activity, acting on diphenols and related substances as donors"/>
    <property type="evidence" value="ECO:0007669"/>
    <property type="project" value="TreeGrafter"/>
</dbReference>
<comment type="cofactor">
    <cofactor evidence="8">
        <name>heme b</name>
        <dbReference type="ChEBI" id="CHEBI:60344"/>
    </cofactor>
    <text evidence="8">Binds 1 heme b (iron(II)-protoporphyrin IX) group per subunit.</text>
</comment>
<keyword evidence="3 8" id="KW-0349">Heme</keyword>
<keyword evidence="4 8" id="KW-0812">Transmembrane</keyword>
<feature type="transmembrane region" description="Helical" evidence="8">
    <location>
        <begin position="53"/>
        <end position="71"/>
    </location>
</feature>
<dbReference type="EMBL" id="ASHL01000001">
    <property type="protein sequence ID" value="EPD14374.1"/>
    <property type="molecule type" value="Genomic_DNA"/>
</dbReference>
<keyword evidence="11" id="KW-1185">Reference proteome</keyword>
<evidence type="ECO:0000256" key="1">
    <source>
        <dbReference type="ARBA" id="ARBA00004141"/>
    </source>
</evidence>
<feature type="transmembrane region" description="Helical" evidence="8">
    <location>
        <begin position="156"/>
        <end position="173"/>
    </location>
</feature>
<dbReference type="GO" id="GO:0010181">
    <property type="term" value="F:FMN binding"/>
    <property type="evidence" value="ECO:0007669"/>
    <property type="project" value="UniProtKB-UniRule"/>
</dbReference>
<evidence type="ECO:0000256" key="7">
    <source>
        <dbReference type="ARBA" id="ARBA00023136"/>
    </source>
</evidence>
<dbReference type="PANTHER" id="PTHR36964">
    <property type="entry name" value="PROTEIN-METHIONINE-SULFOXIDE REDUCTASE HEME-BINDING SUBUNIT MSRQ"/>
    <property type="match status" value="1"/>
</dbReference>
<keyword evidence="8" id="KW-0249">Electron transport</keyword>
<comment type="subcellular location">
    <subcellularLocation>
        <location evidence="8">Cell membrane</location>
        <topology evidence="8">Multi-pass membrane protein</topology>
    </subcellularLocation>
    <subcellularLocation>
        <location evidence="1">Membrane</location>
        <topology evidence="1">Multi-pass membrane protein</topology>
    </subcellularLocation>
</comment>
<comment type="similarity">
    <text evidence="8">Belongs to the MsrQ family.</text>
</comment>
<evidence type="ECO:0000256" key="3">
    <source>
        <dbReference type="ARBA" id="ARBA00022617"/>
    </source>
</evidence>
<evidence type="ECO:0000256" key="2">
    <source>
        <dbReference type="ARBA" id="ARBA00022448"/>
    </source>
</evidence>
<dbReference type="InterPro" id="IPR013130">
    <property type="entry name" value="Fe3_Rdtase_TM_dom"/>
</dbReference>
<keyword evidence="6 8" id="KW-0408">Iron</keyword>
<protein>
    <recommendedName>
        <fullName evidence="8">Protein-methionine-sulfoxide reductase heme-binding subunit MsrQ</fullName>
    </recommendedName>
    <alternativeName>
        <fullName evidence="8">Flavocytochrome MsrQ</fullName>
    </alternativeName>
</protein>
<evidence type="ECO:0000313" key="11">
    <source>
        <dbReference type="Proteomes" id="UP000015462"/>
    </source>
</evidence>
<dbReference type="GO" id="GO:0020037">
    <property type="term" value="F:heme binding"/>
    <property type="evidence" value="ECO:0007669"/>
    <property type="project" value="UniProtKB-UniRule"/>
</dbReference>
<keyword evidence="2 8" id="KW-0813">Transport</keyword>
<feature type="transmembrane region" description="Helical" evidence="8">
    <location>
        <begin position="179"/>
        <end position="195"/>
    </location>
</feature>
<comment type="cofactor">
    <cofactor evidence="8">
        <name>FMN</name>
        <dbReference type="ChEBI" id="CHEBI:58210"/>
    </cofactor>
    <text evidence="8">Binds 1 FMN per subunit.</text>
</comment>
<dbReference type="AlphaFoldDB" id="A0AB33Z5K3"/>
<dbReference type="InterPro" id="IPR022837">
    <property type="entry name" value="MsrQ-like"/>
</dbReference>
<dbReference type="GO" id="GO:0046872">
    <property type="term" value="F:metal ion binding"/>
    <property type="evidence" value="ECO:0007669"/>
    <property type="project" value="UniProtKB-KW"/>
</dbReference>
<evidence type="ECO:0000256" key="4">
    <source>
        <dbReference type="ARBA" id="ARBA00022692"/>
    </source>
</evidence>
<comment type="function">
    <text evidence="8">Part of the MsrPQ system that repairs oxidized periplasmic proteins containing methionine sulfoxide residues (Met-O), using respiratory chain electrons. Thus protects these proteins from oxidative-stress damage caused by reactive species of oxygen and chlorine generated by the host defense mechanisms. MsrPQ is essential for the maintenance of envelope integrity under bleach stress, rescuing a wide series of structurally unrelated periplasmic proteins from methionine oxidation. MsrQ provides electrons for reduction to the reductase catalytic subunit MsrP, using the quinone pool of the respiratory chain.</text>
</comment>
<keyword evidence="7 8" id="KW-0472">Membrane</keyword>
<keyword evidence="8" id="KW-0285">Flavoprotein</keyword>
<sequence>MLRKKASKQQIRLLKTIVFNTCLIPFLLIIWDGFNDLLGADPIKTLHVRTGDWALRFLLITLLMSPLQRAFNVSLPIRFRRMFGLFAFFYASLHLAVWLVLDQSLRVDHMLEDIPESPYIMLGLLAYLMLIPLAITSTKGMMRRLGKRWVELHRSLYLIAVMGVVHFFWLTKLDDTEPFIYAVLLAVLLLFRYLTNKKINKL</sequence>
<dbReference type="Proteomes" id="UP000015462">
    <property type="component" value="Unassembled WGS sequence"/>
</dbReference>
<evidence type="ECO:0000256" key="8">
    <source>
        <dbReference type="HAMAP-Rule" id="MF_01207"/>
    </source>
</evidence>
<dbReference type="RefSeq" id="WP_016389877.1">
    <property type="nucleotide sequence ID" value="NZ_FQZJ01000006.1"/>
</dbReference>
<dbReference type="PANTHER" id="PTHR36964:SF1">
    <property type="entry name" value="PROTEIN-METHIONINE-SULFOXIDE REDUCTASE HEME-BINDING SUBUNIT MSRQ"/>
    <property type="match status" value="1"/>
</dbReference>
<dbReference type="Pfam" id="PF01794">
    <property type="entry name" value="Ferric_reduct"/>
    <property type="match status" value="1"/>
</dbReference>
<feature type="transmembrane region" description="Helical" evidence="8">
    <location>
        <begin position="117"/>
        <end position="135"/>
    </location>
</feature>
<proteinExistence type="inferred from homology"/>
<comment type="caution">
    <text evidence="10">The sequence shown here is derived from an EMBL/GenBank/DDBJ whole genome shotgun (WGS) entry which is preliminary data.</text>
</comment>
<dbReference type="GO" id="GO:0005886">
    <property type="term" value="C:plasma membrane"/>
    <property type="evidence" value="ECO:0007669"/>
    <property type="project" value="UniProtKB-SubCell"/>
</dbReference>
<organism evidence="10 11">
    <name type="scientific">Cycloclasticus pugetii</name>
    <dbReference type="NCBI Taxonomy" id="34068"/>
    <lineage>
        <taxon>Bacteria</taxon>
        <taxon>Pseudomonadati</taxon>
        <taxon>Pseudomonadota</taxon>
        <taxon>Gammaproteobacteria</taxon>
        <taxon>Thiotrichales</taxon>
        <taxon>Piscirickettsiaceae</taxon>
        <taxon>Cycloclasticus</taxon>
    </lineage>
</organism>
<keyword evidence="8" id="KW-0479">Metal-binding</keyword>
<evidence type="ECO:0000256" key="6">
    <source>
        <dbReference type="ARBA" id="ARBA00023004"/>
    </source>
</evidence>
<evidence type="ECO:0000259" key="9">
    <source>
        <dbReference type="Pfam" id="PF01794"/>
    </source>
</evidence>
<name>A0AB33Z5K3_9GAMM</name>
<keyword evidence="8" id="KW-0288">FMN</keyword>
<reference evidence="10 11" key="1">
    <citation type="journal article" date="2013" name="Genome Announc.">
        <title>Genome Sequence of the Pyrene- and Fluoranthene-Degrading Bacterium Cycloclasticus sp. Strain PY97M.</title>
        <authorList>
            <person name="Cui Z."/>
            <person name="Xu G."/>
            <person name="Li Q."/>
            <person name="Gao W."/>
            <person name="Zheng L."/>
        </authorList>
    </citation>
    <scope>NUCLEOTIDE SEQUENCE [LARGE SCALE GENOMIC DNA]</scope>
    <source>
        <strain evidence="10 11">PY97M</strain>
    </source>
</reference>
<dbReference type="GO" id="GO:0009055">
    <property type="term" value="F:electron transfer activity"/>
    <property type="evidence" value="ECO:0007669"/>
    <property type="project" value="UniProtKB-UniRule"/>
</dbReference>
<feature type="transmembrane region" description="Helical" evidence="8">
    <location>
        <begin position="83"/>
        <end position="101"/>
    </location>
</feature>
<feature type="domain" description="Ferric oxidoreductase" evidence="9">
    <location>
        <begin position="50"/>
        <end position="164"/>
    </location>
</feature>